<organism evidence="2 3">
    <name type="scientific">Phytophthora infestans</name>
    <name type="common">Potato late blight agent</name>
    <name type="synonym">Botrytis infestans</name>
    <dbReference type="NCBI Taxonomy" id="4787"/>
    <lineage>
        <taxon>Eukaryota</taxon>
        <taxon>Sar</taxon>
        <taxon>Stramenopiles</taxon>
        <taxon>Oomycota</taxon>
        <taxon>Peronosporomycetes</taxon>
        <taxon>Peronosporales</taxon>
        <taxon>Peronosporaceae</taxon>
        <taxon>Phytophthora</taxon>
    </lineage>
</organism>
<dbReference type="Proteomes" id="UP000704712">
    <property type="component" value="Unassembled WGS sequence"/>
</dbReference>
<feature type="region of interest" description="Disordered" evidence="1">
    <location>
        <begin position="28"/>
        <end position="54"/>
    </location>
</feature>
<dbReference type="EMBL" id="JAACNO010003318">
    <property type="protein sequence ID" value="KAF4127193.1"/>
    <property type="molecule type" value="Genomic_DNA"/>
</dbReference>
<reference evidence="2" key="1">
    <citation type="submission" date="2020-03" db="EMBL/GenBank/DDBJ databases">
        <title>Hybrid Assembly of Korean Phytophthora infestans isolates.</title>
        <authorList>
            <person name="Prokchorchik M."/>
            <person name="Lee Y."/>
            <person name="Seo J."/>
            <person name="Cho J.-H."/>
            <person name="Park Y.-E."/>
            <person name="Jang D.-C."/>
            <person name="Im J.-S."/>
            <person name="Choi J.-G."/>
            <person name="Park H.-J."/>
            <person name="Lee G.-B."/>
            <person name="Lee Y.-G."/>
            <person name="Hong S.-Y."/>
            <person name="Cho K."/>
            <person name="Sohn K.H."/>
        </authorList>
    </citation>
    <scope>NUCLEOTIDE SEQUENCE</scope>
    <source>
        <strain evidence="2">KR_2_A2</strain>
    </source>
</reference>
<protein>
    <submittedName>
        <fullName evidence="2">Uncharacterized protein</fullName>
    </submittedName>
</protein>
<proteinExistence type="predicted"/>
<name>A0A8S9THK8_PHYIN</name>
<evidence type="ECO:0000313" key="2">
    <source>
        <dbReference type="EMBL" id="KAF4127193.1"/>
    </source>
</evidence>
<dbReference type="AlphaFoldDB" id="A0A8S9THK8"/>
<evidence type="ECO:0000256" key="1">
    <source>
        <dbReference type="SAM" id="MobiDB-lite"/>
    </source>
</evidence>
<evidence type="ECO:0000313" key="3">
    <source>
        <dbReference type="Proteomes" id="UP000704712"/>
    </source>
</evidence>
<accession>A0A8S9THK8</accession>
<comment type="caution">
    <text evidence="2">The sequence shown here is derived from an EMBL/GenBank/DDBJ whole genome shotgun (WGS) entry which is preliminary data.</text>
</comment>
<sequence>MFADYANLFFRRAFKKRQFRELRALSSTFPDEESRARTHPPLPSLQKRKDKNLKDDEKSRLLAEQLQADRRQSKLPAAKKWESNYVFTSEKNIASIESDTY</sequence>
<gene>
    <name evidence="2" type="ORF">GN958_ATG23652</name>
</gene>